<name>A0A0F9S846_9ZZZZ</name>
<organism evidence="1">
    <name type="scientific">marine sediment metagenome</name>
    <dbReference type="NCBI Taxonomy" id="412755"/>
    <lineage>
        <taxon>unclassified sequences</taxon>
        <taxon>metagenomes</taxon>
        <taxon>ecological metagenomes</taxon>
    </lineage>
</organism>
<comment type="caution">
    <text evidence="1">The sequence shown here is derived from an EMBL/GenBank/DDBJ whole genome shotgun (WGS) entry which is preliminary data.</text>
</comment>
<proteinExistence type="predicted"/>
<dbReference type="EMBL" id="LAZR01002794">
    <property type="protein sequence ID" value="KKN25533.1"/>
    <property type="molecule type" value="Genomic_DNA"/>
</dbReference>
<reference evidence="1" key="1">
    <citation type="journal article" date="2015" name="Nature">
        <title>Complex archaea that bridge the gap between prokaryotes and eukaryotes.</title>
        <authorList>
            <person name="Spang A."/>
            <person name="Saw J.H."/>
            <person name="Jorgensen S.L."/>
            <person name="Zaremba-Niedzwiedzka K."/>
            <person name="Martijn J."/>
            <person name="Lind A.E."/>
            <person name="van Eijk R."/>
            <person name="Schleper C."/>
            <person name="Guy L."/>
            <person name="Ettema T.J."/>
        </authorList>
    </citation>
    <scope>NUCLEOTIDE SEQUENCE</scope>
</reference>
<dbReference type="AlphaFoldDB" id="A0A0F9S846"/>
<evidence type="ECO:0000313" key="1">
    <source>
        <dbReference type="EMBL" id="KKN25533.1"/>
    </source>
</evidence>
<accession>A0A0F9S846</accession>
<protein>
    <submittedName>
        <fullName evidence="1">Uncharacterized protein</fullName>
    </submittedName>
</protein>
<gene>
    <name evidence="1" type="ORF">LCGC14_0883710</name>
</gene>
<sequence>MDKKVMRKWAQLRDDAYEQAKLLGLSPRDIAEKVGTSASNVTNLIRRGSHTSPFSGPIDALLRETVAEYDSQLNDLFESTGDPHTEIGNLLLAQARLLRAASNSIEYKMEIVDVVIQQLESFRRNYARLAAKDSGES</sequence>